<feature type="compositionally biased region" description="Low complexity" evidence="4">
    <location>
        <begin position="219"/>
        <end position="237"/>
    </location>
</feature>
<dbReference type="PROSITE" id="PS50294">
    <property type="entry name" value="WD_REPEATS_REGION"/>
    <property type="match status" value="1"/>
</dbReference>
<dbReference type="PROSITE" id="PS50082">
    <property type="entry name" value="WD_REPEATS_2"/>
    <property type="match status" value="2"/>
</dbReference>
<gene>
    <name evidence="5" type="ORF">yc1106_09900</name>
</gene>
<accession>A0A9Q9DYI0</accession>
<feature type="region of interest" description="Disordered" evidence="4">
    <location>
        <begin position="549"/>
        <end position="571"/>
    </location>
</feature>
<evidence type="ECO:0000256" key="1">
    <source>
        <dbReference type="ARBA" id="ARBA00022574"/>
    </source>
</evidence>
<dbReference type="PANTHER" id="PTHR19919">
    <property type="entry name" value="WD REPEAT CONTAINING PROTEIN"/>
    <property type="match status" value="1"/>
</dbReference>
<feature type="compositionally biased region" description="Polar residues" evidence="4">
    <location>
        <begin position="261"/>
        <end position="275"/>
    </location>
</feature>
<dbReference type="InterPro" id="IPR019775">
    <property type="entry name" value="WD40_repeat_CS"/>
</dbReference>
<evidence type="ECO:0000313" key="6">
    <source>
        <dbReference type="Proteomes" id="UP001056012"/>
    </source>
</evidence>
<dbReference type="InterPro" id="IPR045159">
    <property type="entry name" value="DCAF7-like"/>
</dbReference>
<keyword evidence="2" id="KW-0677">Repeat</keyword>
<sequence>MPFGHHHQNAHPDPAQGIYAAASALGSIGAPGGNLRSATQGTTRAGTDAFLPGSSGNAQSQNEAYMPSTAPPAANSSFDAPRHKAPSLGGRTNEDLRVSTAAAQHASVPPPGTSGQQMYNSPDSYRSAPNINLDHAPPQNNQYNPPAVPGSLQPASGSGQPQQQQQQQQPQQAQQQQQQQQQQRPGPATAYTAPVAPAQPQITTNAQQYTLPTRSNTISQSQHSPHASHSYSRSSPAGLGPDQKYIPFSNTPEQPKYASGTPAQKYQPSTPSGAASHSPLGLADIRPRANSNMEPESAGHGNPTLSDQNKVPSNSNYLAPWSIYAFDWCKWNVTGGNSAGKMAVGSYLEDNHNFIRILDTQIAPQDVSAPGATPYGIEYNAIAEATCSFPVTRMLWEPPSSQKQSTDLLATSGDHLRLWSLPQASGNNTSNTITRSSSVNTREPQLPKLTPLALLSNSKTPEHTAPLTSLDWNTMSPKLIITSSIDTTCTIWDIPSLTAKTQLIAHDKEVFDVRFCAGSVDVFVSCGADGSVRMFDLRSLEHSTIIYEPSDKGADRDKGSPTGRMSPTKAQQTMSYAPPLLRLAASPHDSHLLATFAADSNLIRILDVRQPGQALLELRGHSAAVNSIEWNPSRRGMLASGADDSLVLIWDLLHANNGATISGEHAAAQPPPPSTNSHSANGAANQQNAPVGQKGPYASWRCDYEVGNLSWAPQSALTGQGGEWVGVAGGRGIWGVKL</sequence>
<evidence type="ECO:0000313" key="5">
    <source>
        <dbReference type="EMBL" id="USP82626.1"/>
    </source>
</evidence>
<feature type="compositionally biased region" description="Polar residues" evidence="4">
    <location>
        <begin position="54"/>
        <end position="63"/>
    </location>
</feature>
<evidence type="ECO:0000256" key="2">
    <source>
        <dbReference type="ARBA" id="ARBA00022737"/>
    </source>
</evidence>
<feature type="compositionally biased region" description="Polar residues" evidence="4">
    <location>
        <begin position="113"/>
        <end position="130"/>
    </location>
</feature>
<evidence type="ECO:0000256" key="3">
    <source>
        <dbReference type="PROSITE-ProRule" id="PRU00221"/>
    </source>
</evidence>
<dbReference type="Pfam" id="PF00400">
    <property type="entry name" value="WD40"/>
    <property type="match status" value="3"/>
</dbReference>
<proteinExistence type="predicted"/>
<feature type="region of interest" description="Disordered" evidence="4">
    <location>
        <begin position="215"/>
        <end position="311"/>
    </location>
</feature>
<evidence type="ECO:0000256" key="4">
    <source>
        <dbReference type="SAM" id="MobiDB-lite"/>
    </source>
</evidence>
<feature type="region of interest" description="Disordered" evidence="4">
    <location>
        <begin position="26"/>
        <end position="199"/>
    </location>
</feature>
<keyword evidence="6" id="KW-1185">Reference proteome</keyword>
<dbReference type="InterPro" id="IPR001680">
    <property type="entry name" value="WD40_rpt"/>
</dbReference>
<dbReference type="Proteomes" id="UP001056012">
    <property type="component" value="Chromosome 8"/>
</dbReference>
<feature type="region of interest" description="Disordered" evidence="4">
    <location>
        <begin position="662"/>
        <end position="694"/>
    </location>
</feature>
<dbReference type="InterPro" id="IPR015943">
    <property type="entry name" value="WD40/YVTN_repeat-like_dom_sf"/>
</dbReference>
<organism evidence="5 6">
    <name type="scientific">Curvularia clavata</name>
    <dbReference type="NCBI Taxonomy" id="95742"/>
    <lineage>
        <taxon>Eukaryota</taxon>
        <taxon>Fungi</taxon>
        <taxon>Dikarya</taxon>
        <taxon>Ascomycota</taxon>
        <taxon>Pezizomycotina</taxon>
        <taxon>Dothideomycetes</taxon>
        <taxon>Pleosporomycetidae</taxon>
        <taxon>Pleosporales</taxon>
        <taxon>Pleosporineae</taxon>
        <taxon>Pleosporaceae</taxon>
        <taxon>Curvularia</taxon>
    </lineage>
</organism>
<dbReference type="SMART" id="SM00320">
    <property type="entry name" value="WD40"/>
    <property type="match status" value="3"/>
</dbReference>
<feature type="compositionally biased region" description="Polar residues" evidence="4">
    <location>
        <begin position="36"/>
        <end position="45"/>
    </location>
</feature>
<feature type="compositionally biased region" description="Low complexity" evidence="4">
    <location>
        <begin position="136"/>
        <end position="145"/>
    </location>
</feature>
<dbReference type="SUPFAM" id="SSF50978">
    <property type="entry name" value="WD40 repeat-like"/>
    <property type="match status" value="1"/>
</dbReference>
<dbReference type="InterPro" id="IPR036322">
    <property type="entry name" value="WD40_repeat_dom_sf"/>
</dbReference>
<dbReference type="OrthoDB" id="1284551at2759"/>
<feature type="repeat" description="WD" evidence="3">
    <location>
        <begin position="618"/>
        <end position="652"/>
    </location>
</feature>
<dbReference type="Gene3D" id="2.130.10.10">
    <property type="entry name" value="YVTN repeat-like/Quinoprotein amine dehydrogenase"/>
    <property type="match status" value="1"/>
</dbReference>
<dbReference type="AlphaFoldDB" id="A0A9Q9DYI0"/>
<reference evidence="5" key="1">
    <citation type="submission" date="2021-12" db="EMBL/GenBank/DDBJ databases">
        <title>Curvularia clavata genome.</title>
        <authorList>
            <person name="Cao Y."/>
        </authorList>
    </citation>
    <scope>NUCLEOTIDE SEQUENCE</scope>
    <source>
        <strain evidence="5">Yc1106</strain>
    </source>
</reference>
<name>A0A9Q9DYI0_CURCL</name>
<feature type="repeat" description="WD" evidence="3">
    <location>
        <begin position="460"/>
        <end position="502"/>
    </location>
</feature>
<feature type="compositionally biased region" description="Low complexity" evidence="4">
    <location>
        <begin position="153"/>
        <end position="199"/>
    </location>
</feature>
<feature type="compositionally biased region" description="Polar residues" evidence="4">
    <location>
        <begin position="675"/>
        <end position="690"/>
    </location>
</feature>
<dbReference type="EMBL" id="CP089281">
    <property type="protein sequence ID" value="USP82626.1"/>
    <property type="molecule type" value="Genomic_DNA"/>
</dbReference>
<dbReference type="FunFam" id="2.130.10.10:FF:000561">
    <property type="entry name" value="Putative WD repeat protein"/>
    <property type="match status" value="1"/>
</dbReference>
<dbReference type="VEuPathDB" id="FungiDB:yc1106_09900"/>
<protein>
    <submittedName>
        <fullName evidence="5">WD repeat-containing protein C17D11.08</fullName>
    </submittedName>
</protein>
<dbReference type="PROSITE" id="PS00678">
    <property type="entry name" value="WD_REPEATS_1"/>
    <property type="match status" value="2"/>
</dbReference>
<feature type="compositionally biased region" description="Basic and acidic residues" evidence="4">
    <location>
        <begin position="549"/>
        <end position="559"/>
    </location>
</feature>
<keyword evidence="1 3" id="KW-0853">WD repeat</keyword>